<reference evidence="9" key="2">
    <citation type="submission" date="2011-06" db="EMBL/GenBank/DDBJ databases">
        <title>The complete genome of Flexistipes sinusarabici DSM 4947.</title>
        <authorList>
            <person name="Lucas S."/>
            <person name="Han J."/>
            <person name="Lapidus A."/>
            <person name="Bruce D."/>
            <person name="Goodwin L."/>
            <person name="Pitluck S."/>
            <person name="Peters L."/>
            <person name="Kyrpides N."/>
            <person name="Mavromatis K."/>
            <person name="Ivanova N."/>
            <person name="Mikhailova N."/>
            <person name="Chertkov O."/>
            <person name="Detter J.C."/>
            <person name="Tapia R."/>
            <person name="Han C."/>
            <person name="Land M."/>
            <person name="Hauser L."/>
            <person name="Markowitz V."/>
            <person name="Cheng J.-F."/>
            <person name="Hugenholtz P."/>
            <person name="Woyke T."/>
            <person name="Wu D."/>
            <person name="Spring S."/>
            <person name="Schroeder M."/>
            <person name="Brambilla E."/>
            <person name="Klenk H.-P."/>
            <person name="Eisen J.A."/>
        </authorList>
    </citation>
    <scope>NUCLEOTIDE SEQUENCE [LARGE SCALE GENOMIC DNA]</scope>
    <source>
        <strain evidence="9">DSM 4947 / MAS 10</strain>
    </source>
</reference>
<dbReference type="Gene3D" id="3.80.30.20">
    <property type="entry name" value="tm_1862 like domain"/>
    <property type="match status" value="1"/>
</dbReference>
<name>F8E797_FLESM</name>
<evidence type="ECO:0000256" key="3">
    <source>
        <dbReference type="ARBA" id="ARBA00022691"/>
    </source>
</evidence>
<dbReference type="SFLD" id="SFLDS00029">
    <property type="entry name" value="Radical_SAM"/>
    <property type="match status" value="1"/>
</dbReference>
<dbReference type="SFLD" id="SFLDG01086">
    <property type="entry name" value="elongater_protein-like"/>
    <property type="match status" value="1"/>
</dbReference>
<evidence type="ECO:0000256" key="5">
    <source>
        <dbReference type="ARBA" id="ARBA00023004"/>
    </source>
</evidence>
<proteinExistence type="predicted"/>
<dbReference type="EMBL" id="CP002858">
    <property type="protein sequence ID" value="AEI13812.1"/>
    <property type="molecule type" value="Genomic_DNA"/>
</dbReference>
<dbReference type="Proteomes" id="UP000006621">
    <property type="component" value="Chromosome"/>
</dbReference>
<dbReference type="GO" id="GO:0051539">
    <property type="term" value="F:4 iron, 4 sulfur cluster binding"/>
    <property type="evidence" value="ECO:0007669"/>
    <property type="project" value="UniProtKB-KW"/>
</dbReference>
<evidence type="ECO:0000256" key="2">
    <source>
        <dbReference type="ARBA" id="ARBA00022485"/>
    </source>
</evidence>
<evidence type="ECO:0000313" key="8">
    <source>
        <dbReference type="EMBL" id="AEI13812.1"/>
    </source>
</evidence>
<dbReference type="InterPro" id="IPR006638">
    <property type="entry name" value="Elp3/MiaA/NifB-like_rSAM"/>
</dbReference>
<dbReference type="Pfam" id="PF16199">
    <property type="entry name" value="Radical_SAM_C"/>
    <property type="match status" value="1"/>
</dbReference>
<dbReference type="AlphaFoldDB" id="F8E797"/>
<dbReference type="PROSITE" id="PS51918">
    <property type="entry name" value="RADICAL_SAM"/>
    <property type="match status" value="1"/>
</dbReference>
<dbReference type="PANTHER" id="PTHR11135:SF0">
    <property type="entry name" value="ELONGATOR COMPLEX PROTEIN 3"/>
    <property type="match status" value="1"/>
</dbReference>
<dbReference type="PANTHER" id="PTHR11135">
    <property type="entry name" value="HISTONE ACETYLTRANSFERASE-RELATED"/>
    <property type="match status" value="1"/>
</dbReference>
<dbReference type="InterPro" id="IPR007197">
    <property type="entry name" value="rSAM"/>
</dbReference>
<evidence type="ECO:0000256" key="4">
    <source>
        <dbReference type="ARBA" id="ARBA00022723"/>
    </source>
</evidence>
<dbReference type="CDD" id="cd01335">
    <property type="entry name" value="Radical_SAM"/>
    <property type="match status" value="1"/>
</dbReference>
<dbReference type="InterPro" id="IPR032432">
    <property type="entry name" value="Radical_SAM_C"/>
</dbReference>
<dbReference type="GO" id="GO:0003824">
    <property type="term" value="F:catalytic activity"/>
    <property type="evidence" value="ECO:0007669"/>
    <property type="project" value="InterPro"/>
</dbReference>
<feature type="domain" description="Radical SAM core" evidence="7">
    <location>
        <begin position="1"/>
        <end position="224"/>
    </location>
</feature>
<dbReference type="GO" id="GO:0046872">
    <property type="term" value="F:metal ion binding"/>
    <property type="evidence" value="ECO:0007669"/>
    <property type="project" value="UniProtKB-KW"/>
</dbReference>
<protein>
    <submittedName>
        <fullName evidence="8">Radical SAM domain protein</fullName>
    </submittedName>
</protein>
<dbReference type="KEGG" id="fsi:Flexsi_0116"/>
<dbReference type="GO" id="GO:0005737">
    <property type="term" value="C:cytoplasm"/>
    <property type="evidence" value="ECO:0007669"/>
    <property type="project" value="TreeGrafter"/>
</dbReference>
<dbReference type="GO" id="GO:0002926">
    <property type="term" value="P:tRNA wobble base 5-methoxycarbonylmethyl-2-thiouridinylation"/>
    <property type="evidence" value="ECO:0007669"/>
    <property type="project" value="TreeGrafter"/>
</dbReference>
<dbReference type="InterPro" id="IPR039661">
    <property type="entry name" value="ELP3"/>
</dbReference>
<gene>
    <name evidence="8" type="ordered locus">Flexsi_0116</name>
</gene>
<dbReference type="SMART" id="SM00729">
    <property type="entry name" value="Elp3"/>
    <property type="match status" value="1"/>
</dbReference>
<dbReference type="RefSeq" id="WP_013885326.1">
    <property type="nucleotide sequence ID" value="NC_015672.1"/>
</dbReference>
<evidence type="ECO:0000256" key="1">
    <source>
        <dbReference type="ARBA" id="ARBA00001966"/>
    </source>
</evidence>
<comment type="cofactor">
    <cofactor evidence="1">
        <name>[4Fe-4S] cluster</name>
        <dbReference type="ChEBI" id="CHEBI:49883"/>
    </cofactor>
</comment>
<keyword evidence="2" id="KW-0004">4Fe-4S</keyword>
<keyword evidence="9" id="KW-1185">Reference proteome</keyword>
<keyword evidence="6" id="KW-0411">Iron-sulfur</keyword>
<dbReference type="Pfam" id="PF04055">
    <property type="entry name" value="Radical_SAM"/>
    <property type="match status" value="1"/>
</dbReference>
<keyword evidence="4" id="KW-0479">Metal-binding</keyword>
<dbReference type="InterPro" id="IPR023404">
    <property type="entry name" value="rSAM_horseshoe"/>
</dbReference>
<dbReference type="OrthoDB" id="9815044at2"/>
<sequence>MSKICPVFIPFAGCTNRCLYCDQNSLTGFSQSEITHSVVSQIKTVTSSGSFNKIAFFGGSFTCLQEELRQTMYRISREYGFEEIRVSTRPDCINKNIIDELKTNCVTEVELGIQTLNDKALSENLRPYDANKALKSLRMSCENFYTVAQVMPGMYSDSADEFLEGFEVLLSFKPRGFRLYPTVIFKNTPLEKYYKVGEYTPLTLSEALQICLYCTAACISNGTEILRIGIPTENLDYSDIAAGPFHPAFGDLIRTLALMLYFSESGNNLVSSKDGSRAAGYKSLVKKLSLYKIVDGNNLFDMHQVYKFIREQFIEGNFRLFKGQTSHFAEILQDKANHR</sequence>
<dbReference type="SUPFAM" id="SSF102114">
    <property type="entry name" value="Radical SAM enzymes"/>
    <property type="match status" value="1"/>
</dbReference>
<keyword evidence="5" id="KW-0408">Iron</keyword>
<reference evidence="8 9" key="1">
    <citation type="journal article" date="2011" name="Stand. Genomic Sci.">
        <title>Genome sequence of the moderately thermophilic halophile Flexistipes sinusarabici strain (MAS10).</title>
        <authorList>
            <person name="Lapidus A."/>
            <person name="Chertkov O."/>
            <person name="Nolan M."/>
            <person name="Lucas S."/>
            <person name="Hammon N."/>
            <person name="Deshpande S."/>
            <person name="Cheng J.F."/>
            <person name="Tapia R."/>
            <person name="Han C."/>
            <person name="Goodwin L."/>
            <person name="Pitluck S."/>
            <person name="Liolios K."/>
            <person name="Pagani I."/>
            <person name="Ivanova N."/>
            <person name="Huntemann M."/>
            <person name="Mavromatis K."/>
            <person name="Mikhailova N."/>
            <person name="Pati A."/>
            <person name="Chen A."/>
            <person name="Palaniappan K."/>
            <person name="Land M."/>
            <person name="Hauser L."/>
            <person name="Brambilla E.M."/>
            <person name="Rohde M."/>
            <person name="Abt B."/>
            <person name="Spring S."/>
            <person name="Goker M."/>
            <person name="Bristow J."/>
            <person name="Eisen J.A."/>
            <person name="Markowitz V."/>
            <person name="Hugenholtz P."/>
            <person name="Kyrpides N.C."/>
            <person name="Klenk H.P."/>
            <person name="Woyke T."/>
        </authorList>
    </citation>
    <scope>NUCLEOTIDE SEQUENCE [LARGE SCALE GENOMIC DNA]</scope>
    <source>
        <strain evidence="9">DSM 4947 / MAS 10</strain>
    </source>
</reference>
<dbReference type="InterPro" id="IPR058240">
    <property type="entry name" value="rSAM_sf"/>
</dbReference>
<organism evidence="8 9">
    <name type="scientific">Flexistipes sinusarabici (strain ATCC 49648 / DSM 4947 / MAS 10)</name>
    <dbReference type="NCBI Taxonomy" id="717231"/>
    <lineage>
        <taxon>Bacteria</taxon>
        <taxon>Pseudomonadati</taxon>
        <taxon>Deferribacterota</taxon>
        <taxon>Deferribacteres</taxon>
        <taxon>Deferribacterales</taxon>
        <taxon>Flexistipitaceae</taxon>
        <taxon>Flexistipes</taxon>
    </lineage>
</organism>
<evidence type="ECO:0000313" key="9">
    <source>
        <dbReference type="Proteomes" id="UP000006621"/>
    </source>
</evidence>
<dbReference type="eggNOG" id="COG1243">
    <property type="taxonomic scope" value="Bacteria"/>
</dbReference>
<accession>F8E797</accession>
<evidence type="ECO:0000256" key="6">
    <source>
        <dbReference type="ARBA" id="ARBA00023014"/>
    </source>
</evidence>
<dbReference type="HOGENOM" id="CLU_057482_0_0_0"/>
<evidence type="ECO:0000259" key="7">
    <source>
        <dbReference type="PROSITE" id="PS51918"/>
    </source>
</evidence>
<keyword evidence="3" id="KW-0949">S-adenosyl-L-methionine</keyword>
<dbReference type="STRING" id="717231.Flexsi_0116"/>